<dbReference type="PANTHER" id="PTHR46310">
    <property type="entry name" value="AMIDASE 1"/>
    <property type="match status" value="1"/>
</dbReference>
<dbReference type="Pfam" id="PF11533">
    <property type="entry name" value="AtzH-like"/>
    <property type="match status" value="1"/>
</dbReference>
<evidence type="ECO:0000313" key="3">
    <source>
        <dbReference type="EMBL" id="BDZ48439.1"/>
    </source>
</evidence>
<gene>
    <name evidence="3" type="ORF">GCM10025867_06800</name>
</gene>
<dbReference type="EMBL" id="AP027732">
    <property type="protein sequence ID" value="BDZ48439.1"/>
    <property type="molecule type" value="Genomic_DNA"/>
</dbReference>
<dbReference type="Proteomes" id="UP001321486">
    <property type="component" value="Chromosome"/>
</dbReference>
<reference evidence="4" key="1">
    <citation type="journal article" date="2019" name="Int. J. Syst. Evol. Microbiol.">
        <title>The Global Catalogue of Microorganisms (GCM) 10K type strain sequencing project: providing services to taxonomists for standard genome sequencing and annotation.</title>
        <authorList>
            <consortium name="The Broad Institute Genomics Platform"/>
            <consortium name="The Broad Institute Genome Sequencing Center for Infectious Disease"/>
            <person name="Wu L."/>
            <person name="Ma J."/>
        </authorList>
    </citation>
    <scope>NUCLEOTIDE SEQUENCE [LARGE SCALE GENOMIC DNA]</scope>
    <source>
        <strain evidence="4">NBRC 108728</strain>
    </source>
</reference>
<name>A0ABM8GJ84_9MICO</name>
<dbReference type="InterPro" id="IPR036928">
    <property type="entry name" value="AS_sf"/>
</dbReference>
<feature type="region of interest" description="Disordered" evidence="1">
    <location>
        <begin position="233"/>
        <end position="308"/>
    </location>
</feature>
<dbReference type="InterPro" id="IPR032710">
    <property type="entry name" value="NTF2-like_dom_sf"/>
</dbReference>
<evidence type="ECO:0000256" key="1">
    <source>
        <dbReference type="SAM" id="MobiDB-lite"/>
    </source>
</evidence>
<dbReference type="InterPro" id="IPR024507">
    <property type="entry name" value="AtzH-like"/>
</dbReference>
<sequence>MTDPTSVQGTLPGGLLDAFDAYEGALAANDQAALADAFEPGADTLRADGAGLLVGHEAITEFRGRRKSAPARHIEQCHVRVLDPATALIVSVNLPAAGGRGVVTQLWRQNPQDHVWRIASAQVQAPAPIFDTRIWRVVGAPLVASSVDVSAEDEPAAGVAPLLGETVAVKDLFAVAGLRIGAGVPAYLEEQSDQEFNSPAVQALLDGGAAVLGIAQTDEFAYSIAGRNSAYGTPRTVPCPARSPAVRRAGRPPPSHSATPASASAPTRAGRSASRPPIRGSGASARRTAPSAAPTCCPWRPRSTRSVG</sequence>
<feature type="domain" description="Amidase" evidence="2">
    <location>
        <begin position="152"/>
        <end position="235"/>
    </location>
</feature>
<proteinExistence type="predicted"/>
<dbReference type="Gene3D" id="3.10.450.50">
    <property type="match status" value="1"/>
</dbReference>
<evidence type="ECO:0000313" key="4">
    <source>
        <dbReference type="Proteomes" id="UP001321486"/>
    </source>
</evidence>
<dbReference type="SUPFAM" id="SSF75304">
    <property type="entry name" value="Amidase signature (AS) enzymes"/>
    <property type="match status" value="1"/>
</dbReference>
<accession>A0ABM8GJ84</accession>
<evidence type="ECO:0000259" key="2">
    <source>
        <dbReference type="Pfam" id="PF01425"/>
    </source>
</evidence>
<dbReference type="InterPro" id="IPR023631">
    <property type="entry name" value="Amidase_dom"/>
</dbReference>
<dbReference type="Pfam" id="PF01425">
    <property type="entry name" value="Amidase"/>
    <property type="match status" value="1"/>
</dbReference>
<dbReference type="PANTHER" id="PTHR46310:SF7">
    <property type="entry name" value="AMIDASE 1"/>
    <property type="match status" value="1"/>
</dbReference>
<protein>
    <recommendedName>
        <fullName evidence="2">Amidase domain-containing protein</fullName>
    </recommendedName>
</protein>
<dbReference type="Gene3D" id="3.90.1300.10">
    <property type="entry name" value="Amidase signature (AS) domain"/>
    <property type="match status" value="1"/>
</dbReference>
<keyword evidence="4" id="KW-1185">Reference proteome</keyword>
<dbReference type="SUPFAM" id="SSF54427">
    <property type="entry name" value="NTF2-like"/>
    <property type="match status" value="1"/>
</dbReference>
<feature type="compositionally biased region" description="Low complexity" evidence="1">
    <location>
        <begin position="256"/>
        <end position="295"/>
    </location>
</feature>
<organism evidence="3 4">
    <name type="scientific">Frondihabitans sucicola</name>
    <dbReference type="NCBI Taxonomy" id="1268041"/>
    <lineage>
        <taxon>Bacteria</taxon>
        <taxon>Bacillati</taxon>
        <taxon>Actinomycetota</taxon>
        <taxon>Actinomycetes</taxon>
        <taxon>Micrococcales</taxon>
        <taxon>Microbacteriaceae</taxon>
        <taxon>Frondihabitans</taxon>
    </lineage>
</organism>